<dbReference type="AlphaFoldDB" id="A0A1H3PCS2"/>
<accession>A0A1H3PCS2</accession>
<sequence>MFMLDRLGAQQKSRLVTTHKYQEHQSRRTGKWTKAYQCFIWDFKPAQSSLDALDNTTTMFHDTLMVAPFRPDVVARHARRYSQNFSRSAEMRANDAAVTPPEDCAVLQGCRGAVSPRSAGRTFRY</sequence>
<name>A0A1H3PCS2_9PROT</name>
<keyword evidence="2" id="KW-1185">Reference proteome</keyword>
<protein>
    <submittedName>
        <fullName evidence="1">Uncharacterized protein</fullName>
    </submittedName>
</protein>
<proteinExistence type="predicted"/>
<gene>
    <name evidence="1" type="ORF">SAMN05421881_10958</name>
</gene>
<evidence type="ECO:0000313" key="2">
    <source>
        <dbReference type="Proteomes" id="UP000198640"/>
    </source>
</evidence>
<dbReference type="EMBL" id="FNOY01000095">
    <property type="protein sequence ID" value="SDY98944.1"/>
    <property type="molecule type" value="Genomic_DNA"/>
</dbReference>
<reference evidence="1 2" key="1">
    <citation type="submission" date="2016-10" db="EMBL/GenBank/DDBJ databases">
        <authorList>
            <person name="de Groot N.N."/>
        </authorList>
    </citation>
    <scope>NUCLEOTIDE SEQUENCE [LARGE SCALE GENOMIC DNA]</scope>
    <source>
        <strain evidence="1 2">Nm1</strain>
    </source>
</reference>
<evidence type="ECO:0000313" key="1">
    <source>
        <dbReference type="EMBL" id="SDY98944.1"/>
    </source>
</evidence>
<organism evidence="1 2">
    <name type="scientific">Nitrosomonas halophila</name>
    <dbReference type="NCBI Taxonomy" id="44576"/>
    <lineage>
        <taxon>Bacteria</taxon>
        <taxon>Pseudomonadati</taxon>
        <taxon>Pseudomonadota</taxon>
        <taxon>Betaproteobacteria</taxon>
        <taxon>Nitrosomonadales</taxon>
        <taxon>Nitrosomonadaceae</taxon>
        <taxon>Nitrosomonas</taxon>
    </lineage>
</organism>
<dbReference type="Proteomes" id="UP000198640">
    <property type="component" value="Unassembled WGS sequence"/>
</dbReference>